<feature type="domain" description="UspA" evidence="2">
    <location>
        <begin position="1"/>
        <end position="147"/>
    </location>
</feature>
<dbReference type="CDD" id="cd00293">
    <property type="entry name" value="USP-like"/>
    <property type="match status" value="1"/>
</dbReference>
<proteinExistence type="inferred from homology"/>
<dbReference type="InterPro" id="IPR006016">
    <property type="entry name" value="UspA"/>
</dbReference>
<dbReference type="Gene3D" id="3.40.50.620">
    <property type="entry name" value="HUPs"/>
    <property type="match status" value="2"/>
</dbReference>
<evidence type="ECO:0000259" key="2">
    <source>
        <dbReference type="Pfam" id="PF00582"/>
    </source>
</evidence>
<dbReference type="PANTHER" id="PTHR46268:SF6">
    <property type="entry name" value="UNIVERSAL STRESS PROTEIN UP12"/>
    <property type="match status" value="1"/>
</dbReference>
<organism evidence="3 4">
    <name type="scientific">Aestuariibaculum lutulentum</name>
    <dbReference type="NCBI Taxonomy" id="2920935"/>
    <lineage>
        <taxon>Bacteria</taxon>
        <taxon>Pseudomonadati</taxon>
        <taxon>Bacteroidota</taxon>
        <taxon>Flavobacteriia</taxon>
        <taxon>Flavobacteriales</taxon>
        <taxon>Flavobacteriaceae</taxon>
    </lineage>
</organism>
<keyword evidence="4" id="KW-1185">Reference proteome</keyword>
<gene>
    <name evidence="3" type="ORF">MKW35_14770</name>
</gene>
<dbReference type="Proteomes" id="UP001156141">
    <property type="component" value="Unassembled WGS sequence"/>
</dbReference>
<protein>
    <submittedName>
        <fullName evidence="3">Universal stress protein</fullName>
    </submittedName>
</protein>
<dbReference type="PANTHER" id="PTHR46268">
    <property type="entry name" value="STRESS RESPONSE PROTEIN NHAX"/>
    <property type="match status" value="1"/>
</dbReference>
<reference evidence="3" key="1">
    <citation type="submission" date="2022-02" db="EMBL/GenBank/DDBJ databases">
        <title>Aestuariibaculum sp., a marine bacterium isolated from sediment in Guangxi.</title>
        <authorList>
            <person name="Ying J."/>
        </authorList>
    </citation>
    <scope>NUCLEOTIDE SEQUENCE</scope>
    <source>
        <strain evidence="3">L182</strain>
    </source>
</reference>
<evidence type="ECO:0000313" key="3">
    <source>
        <dbReference type="EMBL" id="MCH4553888.1"/>
    </source>
</evidence>
<dbReference type="PRINTS" id="PR01438">
    <property type="entry name" value="UNVRSLSTRESS"/>
</dbReference>
<dbReference type="EMBL" id="JAKVQD010000007">
    <property type="protein sequence ID" value="MCH4553888.1"/>
    <property type="molecule type" value="Genomic_DNA"/>
</dbReference>
<dbReference type="InterPro" id="IPR006015">
    <property type="entry name" value="Universal_stress_UspA"/>
</dbReference>
<dbReference type="RefSeq" id="WP_240575060.1">
    <property type="nucleotide sequence ID" value="NZ_CP136709.1"/>
</dbReference>
<dbReference type="InterPro" id="IPR014729">
    <property type="entry name" value="Rossmann-like_a/b/a_fold"/>
</dbReference>
<comment type="caution">
    <text evidence="3">The sequence shown here is derived from an EMBL/GenBank/DDBJ whole genome shotgun (WGS) entry which is preliminary data.</text>
</comment>
<evidence type="ECO:0000313" key="4">
    <source>
        <dbReference type="Proteomes" id="UP001156141"/>
    </source>
</evidence>
<comment type="similarity">
    <text evidence="1">Belongs to the universal stress protein A family.</text>
</comment>
<name>A0ABS9RLS2_9FLAO</name>
<evidence type="ECO:0000256" key="1">
    <source>
        <dbReference type="ARBA" id="ARBA00008791"/>
    </source>
</evidence>
<accession>A0ABS9RLS2</accession>
<dbReference type="SUPFAM" id="SSF52402">
    <property type="entry name" value="Adenine nucleotide alpha hydrolases-like"/>
    <property type="match status" value="2"/>
</dbReference>
<dbReference type="Pfam" id="PF00582">
    <property type="entry name" value="Usp"/>
    <property type="match status" value="1"/>
</dbReference>
<sequence>MKNILLPTDFSENSWNAIKYAINFFEKDTCHFYLLHVNRVGENYMNGSPYIVSEEVLEDVYVKPTKQKLHSILKRIVTELPANTNHKFHTLFDYNFFIDSIRKHVEEKNIDLIVMGTKGSDGLRKIVMGSNTGDVIKKVKCNVLTVPEKATFNTIKEIAFPSDFSLTYNIQILQPLLDILEHNKASLRVLHISKNKTDLNAEQLKNRELLEDYFTSIESSFHYLTNRKLEDAVQCFIDSREINMICMVAKNLNYFQQILFHSQIEELSYHLKIPFLVLHETP</sequence>